<evidence type="ECO:0000313" key="1">
    <source>
        <dbReference type="EMBL" id="KAJ8123915.1"/>
    </source>
</evidence>
<dbReference type="Proteomes" id="UP001153334">
    <property type="component" value="Unassembled WGS sequence"/>
</dbReference>
<keyword evidence="2" id="KW-1185">Reference proteome</keyword>
<reference evidence="1" key="1">
    <citation type="submission" date="2022-11" db="EMBL/GenBank/DDBJ databases">
        <title>Genome Sequence of Nemania bipapillata.</title>
        <authorList>
            <person name="Buettner E."/>
        </authorList>
    </citation>
    <scope>NUCLEOTIDE SEQUENCE</scope>
    <source>
        <strain evidence="1">CP14</strain>
    </source>
</reference>
<comment type="caution">
    <text evidence="1">The sequence shown here is derived from an EMBL/GenBank/DDBJ whole genome shotgun (WGS) entry which is preliminary data.</text>
</comment>
<gene>
    <name evidence="1" type="ORF">ONZ43_g244</name>
</gene>
<dbReference type="EMBL" id="JAPESX010000026">
    <property type="protein sequence ID" value="KAJ8123915.1"/>
    <property type="molecule type" value="Genomic_DNA"/>
</dbReference>
<sequence length="275" mass="30678">MTLGTFNDPEQRAGWIIAIVTAPIGIAAAVFRFLATRRAKRKLSWDDWLALLALVSFLPYIGYALWVFTIIDGLPVALAAMKDPQLAIQVLKVGNIMNILYAVQQCFVKYSLLALYYRLFWVNANFNIGVWVLAGFQTAWGLTVLLIHLLACKPLEKLWNPTLQGHCININIAFSIYEPINSFLDFLAAALAMWMLPALHLKTSTRWHLAGLFVIGAFCLHTSFSSGVIGIIKVVEAQNSAQHNFLLIIWNMVQMVTSLRVFVGISKLPAQSAVK</sequence>
<organism evidence="1 2">
    <name type="scientific">Nemania bipapillata</name>
    <dbReference type="NCBI Taxonomy" id="110536"/>
    <lineage>
        <taxon>Eukaryota</taxon>
        <taxon>Fungi</taxon>
        <taxon>Dikarya</taxon>
        <taxon>Ascomycota</taxon>
        <taxon>Pezizomycotina</taxon>
        <taxon>Sordariomycetes</taxon>
        <taxon>Xylariomycetidae</taxon>
        <taxon>Xylariales</taxon>
        <taxon>Xylariaceae</taxon>
        <taxon>Nemania</taxon>
    </lineage>
</organism>
<proteinExistence type="predicted"/>
<accession>A0ACC2J8Z7</accession>
<protein>
    <submittedName>
        <fullName evidence="1">Uncharacterized protein</fullName>
    </submittedName>
</protein>
<name>A0ACC2J8Z7_9PEZI</name>
<evidence type="ECO:0000313" key="2">
    <source>
        <dbReference type="Proteomes" id="UP001153334"/>
    </source>
</evidence>